<dbReference type="Proteomes" id="UP001458880">
    <property type="component" value="Unassembled WGS sequence"/>
</dbReference>
<evidence type="ECO:0000313" key="1">
    <source>
        <dbReference type="EMBL" id="KAK9731011.1"/>
    </source>
</evidence>
<dbReference type="EMBL" id="JASPKY010000139">
    <property type="protein sequence ID" value="KAK9731011.1"/>
    <property type="molecule type" value="Genomic_DNA"/>
</dbReference>
<gene>
    <name evidence="1" type="ORF">QE152_g14028</name>
</gene>
<accession>A0AAW1L7U1</accession>
<name>A0AAW1L7U1_POPJA</name>
<sequence length="117" mass="13546">MLINLTYSTATELNKKDAQLLHHITSLKDQANNCEFDQKELKNELIKTIVIIEINDDAVREKLLQRELKNELIKTIVIIEINDDAVREKLLQRESDTLEKAIECCILTEAARQQLET</sequence>
<reference evidence="1 2" key="1">
    <citation type="journal article" date="2024" name="BMC Genomics">
        <title>De novo assembly and annotation of Popillia japonica's genome with initial clues to its potential as an invasive pest.</title>
        <authorList>
            <person name="Cucini C."/>
            <person name="Boschi S."/>
            <person name="Funari R."/>
            <person name="Cardaioli E."/>
            <person name="Iannotti N."/>
            <person name="Marturano G."/>
            <person name="Paoli F."/>
            <person name="Bruttini M."/>
            <person name="Carapelli A."/>
            <person name="Frati F."/>
            <person name="Nardi F."/>
        </authorList>
    </citation>
    <scope>NUCLEOTIDE SEQUENCE [LARGE SCALE GENOMIC DNA]</scope>
    <source>
        <strain evidence="1">DMR45628</strain>
    </source>
</reference>
<dbReference type="AlphaFoldDB" id="A0AAW1L7U1"/>
<evidence type="ECO:0000313" key="2">
    <source>
        <dbReference type="Proteomes" id="UP001458880"/>
    </source>
</evidence>
<organism evidence="1 2">
    <name type="scientific">Popillia japonica</name>
    <name type="common">Japanese beetle</name>
    <dbReference type="NCBI Taxonomy" id="7064"/>
    <lineage>
        <taxon>Eukaryota</taxon>
        <taxon>Metazoa</taxon>
        <taxon>Ecdysozoa</taxon>
        <taxon>Arthropoda</taxon>
        <taxon>Hexapoda</taxon>
        <taxon>Insecta</taxon>
        <taxon>Pterygota</taxon>
        <taxon>Neoptera</taxon>
        <taxon>Endopterygota</taxon>
        <taxon>Coleoptera</taxon>
        <taxon>Polyphaga</taxon>
        <taxon>Scarabaeiformia</taxon>
        <taxon>Scarabaeidae</taxon>
        <taxon>Rutelinae</taxon>
        <taxon>Popillia</taxon>
    </lineage>
</organism>
<proteinExistence type="predicted"/>
<protein>
    <submittedName>
        <fullName evidence="1">Uncharacterized protein</fullName>
    </submittedName>
</protein>
<keyword evidence="2" id="KW-1185">Reference proteome</keyword>
<comment type="caution">
    <text evidence="1">The sequence shown here is derived from an EMBL/GenBank/DDBJ whole genome shotgun (WGS) entry which is preliminary data.</text>
</comment>